<evidence type="ECO:0000256" key="7">
    <source>
        <dbReference type="ARBA" id="ARBA00022764"/>
    </source>
</evidence>
<dbReference type="EMBL" id="CP014060">
    <property type="protein sequence ID" value="AMG35879.1"/>
    <property type="molecule type" value="Genomic_DNA"/>
</dbReference>
<dbReference type="NCBIfam" id="NF010055">
    <property type="entry name" value="PRK13532.1"/>
    <property type="match status" value="1"/>
</dbReference>
<evidence type="ECO:0000256" key="2">
    <source>
        <dbReference type="ARBA" id="ARBA00022448"/>
    </source>
</evidence>
<comment type="similarity">
    <text evidence="1 15">Belongs to the prokaryotic molybdopterin-containing oxidoreductase family. NasA/NapA/NarB subfamily.</text>
</comment>
<dbReference type="GO" id="GO:0016020">
    <property type="term" value="C:membrane"/>
    <property type="evidence" value="ECO:0007669"/>
    <property type="project" value="TreeGrafter"/>
</dbReference>
<feature type="binding site" evidence="15">
    <location>
        <position position="85"/>
    </location>
    <ligand>
        <name>Mo-bis(molybdopterin guanine dinucleotide)</name>
        <dbReference type="ChEBI" id="CHEBI:60539"/>
    </ligand>
</feature>
<dbReference type="Gene3D" id="3.40.50.740">
    <property type="match status" value="1"/>
</dbReference>
<feature type="binding site" evidence="15">
    <location>
        <position position="55"/>
    </location>
    <ligand>
        <name>[4Fe-4S] cluster</name>
        <dbReference type="ChEBI" id="CHEBI:49883"/>
    </ligand>
</feature>
<evidence type="ECO:0000259" key="16">
    <source>
        <dbReference type="PROSITE" id="PS51669"/>
    </source>
</evidence>
<dbReference type="Pfam" id="PF01568">
    <property type="entry name" value="Molydop_binding"/>
    <property type="match status" value="1"/>
</dbReference>
<evidence type="ECO:0000256" key="11">
    <source>
        <dbReference type="ARBA" id="ARBA00023014"/>
    </source>
</evidence>
<feature type="binding site" evidence="15">
    <location>
        <position position="177"/>
    </location>
    <ligand>
        <name>Mo-bis(molybdopterin guanine dinucleotide)</name>
        <dbReference type="ChEBI" id="CHEBI:60539"/>
    </ligand>
</feature>
<keyword evidence="9 15" id="KW-0560">Oxidoreductase</keyword>
<dbReference type="EC" id="1.9.6.1" evidence="15"/>
<dbReference type="SUPFAM" id="SSF53706">
    <property type="entry name" value="Formate dehydrogenase/DMSO reductase, domains 1-3"/>
    <property type="match status" value="1"/>
</dbReference>
<feature type="binding site" evidence="15">
    <location>
        <position position="375"/>
    </location>
    <ligand>
        <name>Mo-bis(molybdopterin guanine dinucleotide)</name>
        <dbReference type="ChEBI" id="CHEBI:60539"/>
    </ligand>
</feature>
<dbReference type="CDD" id="cd02791">
    <property type="entry name" value="MopB_CT_Nitrate-R-NapA-like"/>
    <property type="match status" value="1"/>
</dbReference>
<keyword evidence="7 15" id="KW-0574">Periplasm</keyword>
<dbReference type="Gene3D" id="2.40.40.20">
    <property type="match status" value="1"/>
</dbReference>
<proteinExistence type="inferred from homology"/>
<evidence type="ECO:0000256" key="5">
    <source>
        <dbReference type="ARBA" id="ARBA00022723"/>
    </source>
</evidence>
<dbReference type="Pfam" id="PF00384">
    <property type="entry name" value="Molybdopterin"/>
    <property type="match status" value="1"/>
</dbReference>
<keyword evidence="10 15" id="KW-0408">Iron</keyword>
<sequence length="831" mass="93395">MAMARREFIKQSAAAAAATVAGIPVVGYTQNIVTESEAAKLKWSKAPCRFCGTGCGVNVAVKDNQVVATHGDFNAEVNKGLNCVKGYFLSKIMYGNDRLTQPLLRMKDGKYAKDGEFAPVSWDQAFDVMAEQFKRVLKDKGPEAVGMFGSGQWTVWEGYAALKLMKAGFRSNNLDPNARHCMASAAVGFMRTFGADEPMGCYDDIENADVFVLWGSNMAEMHPILWTRVTDRRLSAPKTKVAVLSTFEHRSYELADLTLTFTPQTDLAILNYIANHIIQTKRVNREFVDKHTVFREGNTDIGYGLRPDHPLQQAAKNAGDAGGSKPMTFDEFAKFVSRYDLDYTAKLTGVPKKSLQDLAELYADPKLRVTSFWTMGFNQHTRGVWANNMVYNIHLLTGKISTPGNSPFSLTGQPSACGTAREVGTFSHRLPADLVVTNPKHRAHAEDIWQLPAGTIPEKVGAHAVLQNRMLKDGKINAYWVMVNNNMQAAANLMNEGLPGYRNPDNFIVVSDAYPTVTTISADLILPAAMWVEKEGAYGNAERRTQFWHQLVDAPGQARSDLWQLMEFSKRFKVEEVWPADLLAKKPEYRDKTLFDVLFANGKVNRYPNTERDKDYANQEAEAFGFYAQKGLFEEYAEFGRGHGHDLAPFDTYHEVRGLRWPVVKGKETLWRYREGSDPYVKPGAGFEFYGNPDGRAIIYALPYEPPPESPDKEYPFWLSTGRVLEHWHSGSMTRRVPELYRAFPNAVCFMHPDDAQAMGLRRGVEVEIISRRGRMRTRLETRGRDKPPRGLVFVPWFDAGQLINKVTLDATDPISFQTDFKKCAVKIVKV</sequence>
<dbReference type="InterPro" id="IPR027467">
    <property type="entry name" value="MopterinOxRdtase_cofactor_BS"/>
</dbReference>
<evidence type="ECO:0000256" key="14">
    <source>
        <dbReference type="ARBA" id="ARBA00055000"/>
    </source>
</evidence>
<name>A0A0X8NX36_ALCXX</name>
<evidence type="ECO:0000256" key="10">
    <source>
        <dbReference type="ARBA" id="ARBA00023004"/>
    </source>
</evidence>
<dbReference type="NCBIfam" id="TIGR01409">
    <property type="entry name" value="TAT_signal_seq"/>
    <property type="match status" value="1"/>
</dbReference>
<evidence type="ECO:0000313" key="17">
    <source>
        <dbReference type="EMBL" id="AMG35879.1"/>
    </source>
</evidence>
<dbReference type="PROSITE" id="PS51669">
    <property type="entry name" value="4FE4S_MOW_BIS_MGD"/>
    <property type="match status" value="1"/>
</dbReference>
<feature type="binding site" evidence="15">
    <location>
        <position position="48"/>
    </location>
    <ligand>
        <name>[4Fe-4S] cluster</name>
        <dbReference type="ChEBI" id="CHEBI:49883"/>
    </ligand>
</feature>
<feature type="domain" description="4Fe-4S Mo/W bis-MGD-type" evidence="16">
    <location>
        <begin position="41"/>
        <end position="97"/>
    </location>
</feature>
<comment type="subcellular location">
    <subcellularLocation>
        <location evidence="15">Periplasm</location>
    </subcellularLocation>
</comment>
<keyword evidence="12 15" id="KW-0534">Nitrate assimilation</keyword>
<dbReference type="FunFam" id="2.40.40.20:FF:000005">
    <property type="entry name" value="Periplasmic nitrate reductase"/>
    <property type="match status" value="1"/>
</dbReference>
<organism evidence="17 18">
    <name type="scientific">Alcaligenes xylosoxydans xylosoxydans</name>
    <name type="common">Achromobacter xylosoxidans</name>
    <dbReference type="NCBI Taxonomy" id="85698"/>
    <lineage>
        <taxon>Bacteria</taxon>
        <taxon>Pseudomonadati</taxon>
        <taxon>Pseudomonadota</taxon>
        <taxon>Betaproteobacteria</taxon>
        <taxon>Burkholderiales</taxon>
        <taxon>Alcaligenaceae</taxon>
        <taxon>Achromobacter</taxon>
    </lineage>
</organism>
<dbReference type="Proteomes" id="UP000060602">
    <property type="component" value="Chromosome"/>
</dbReference>
<keyword evidence="2 15" id="KW-0813">Transport</keyword>
<dbReference type="CDD" id="cd02754">
    <property type="entry name" value="MopB_Nitrate-R-NapA-like"/>
    <property type="match status" value="1"/>
</dbReference>
<feature type="binding site" evidence="15">
    <location>
        <position position="181"/>
    </location>
    <ligand>
        <name>Mo-bis(molybdopterin guanine dinucleotide)</name>
        <dbReference type="ChEBI" id="CHEBI:60539"/>
    </ligand>
</feature>
<dbReference type="GO" id="GO:0009325">
    <property type="term" value="C:nitrate reductase complex"/>
    <property type="evidence" value="ECO:0007669"/>
    <property type="project" value="TreeGrafter"/>
</dbReference>
<dbReference type="InterPro" id="IPR009010">
    <property type="entry name" value="Asp_de-COase-like_dom_sf"/>
</dbReference>
<dbReference type="InterPro" id="IPR006311">
    <property type="entry name" value="TAT_signal"/>
</dbReference>
<dbReference type="InterPro" id="IPR006963">
    <property type="entry name" value="Mopterin_OxRdtase_4Fe-4S_dom"/>
</dbReference>
<dbReference type="Gene3D" id="3.40.228.10">
    <property type="entry name" value="Dimethylsulfoxide Reductase, domain 2"/>
    <property type="match status" value="1"/>
</dbReference>
<evidence type="ECO:0000256" key="4">
    <source>
        <dbReference type="ARBA" id="ARBA00022505"/>
    </source>
</evidence>
<feature type="binding site" evidence="15">
    <location>
        <position position="805"/>
    </location>
    <ligand>
        <name>Mo-bis(molybdopterin guanine dinucleotide)</name>
        <dbReference type="ChEBI" id="CHEBI:60539"/>
    </ligand>
</feature>
<dbReference type="GO" id="GO:0042597">
    <property type="term" value="C:periplasmic space"/>
    <property type="evidence" value="ECO:0007669"/>
    <property type="project" value="UniProtKB-SubCell"/>
</dbReference>
<dbReference type="GO" id="GO:0005506">
    <property type="term" value="F:iron ion binding"/>
    <property type="evidence" value="ECO:0007669"/>
    <property type="project" value="UniProtKB-UniRule"/>
</dbReference>
<reference evidence="18" key="1">
    <citation type="submission" date="2015-12" db="EMBL/GenBank/DDBJ databases">
        <title>FDA dAtabase for Regulatory Grade micrObial Sequences (FDA-ARGOS): Supporting development and validation of Infectious Disease Dx tests.</title>
        <authorList>
            <person name="Case J."/>
            <person name="Tallon L."/>
            <person name="Sadzewicz L."/>
            <person name="Sengamalay N."/>
            <person name="Ott S."/>
            <person name="Godinez A."/>
            <person name="Nagaraj S."/>
            <person name="Nadendla S."/>
            <person name="Sichtig H."/>
        </authorList>
    </citation>
    <scope>NUCLEOTIDE SEQUENCE [LARGE SCALE GENOMIC DNA]</scope>
    <source>
        <strain evidence="18">FDAARGOS_147</strain>
    </source>
</reference>
<feature type="binding site" evidence="15">
    <location>
        <position position="534"/>
    </location>
    <ligand>
        <name>Mo-bis(molybdopterin guanine dinucleotide)</name>
        <dbReference type="ChEBI" id="CHEBI:60539"/>
    </ligand>
</feature>
<evidence type="ECO:0000313" key="18">
    <source>
        <dbReference type="Proteomes" id="UP000060602"/>
    </source>
</evidence>
<comment type="cofactor">
    <cofactor evidence="15">
        <name>Mo-bis(molybdopterin guanine dinucleotide)</name>
        <dbReference type="ChEBI" id="CHEBI:60539"/>
    </cofactor>
    <text evidence="15">Binds 1 molybdenum-bis(molybdopterin guanine dinucleotide) (Mo-bis-MGD) cofactor per subunit.</text>
</comment>
<dbReference type="AlphaFoldDB" id="A0A0X8NX36"/>
<feature type="binding site" evidence="15">
    <location>
        <begin position="245"/>
        <end position="249"/>
    </location>
    <ligand>
        <name>Mo-bis(molybdopterin guanine dinucleotide)</name>
        <dbReference type="ChEBI" id="CHEBI:60539"/>
    </ligand>
</feature>
<dbReference type="InterPro" id="IPR050123">
    <property type="entry name" value="Prok_molybdopt-oxidoreductase"/>
</dbReference>
<dbReference type="RefSeq" id="WP_061071661.1">
    <property type="nucleotide sequence ID" value="NZ_CP014060.2"/>
</dbReference>
<evidence type="ECO:0000256" key="12">
    <source>
        <dbReference type="ARBA" id="ARBA00023063"/>
    </source>
</evidence>
<dbReference type="GO" id="GO:0030151">
    <property type="term" value="F:molybdenum ion binding"/>
    <property type="evidence" value="ECO:0007669"/>
    <property type="project" value="InterPro"/>
</dbReference>
<feature type="binding site" evidence="15">
    <location>
        <begin position="214"/>
        <end position="221"/>
    </location>
    <ligand>
        <name>Mo-bis(molybdopterin guanine dinucleotide)</name>
        <dbReference type="ChEBI" id="CHEBI:60539"/>
    </ligand>
</feature>
<feature type="binding site" evidence="15">
    <location>
        <position position="822"/>
    </location>
    <ligand>
        <name>Mo-bis(molybdopterin guanine dinucleotide)</name>
        <dbReference type="ChEBI" id="CHEBI:60539"/>
    </ligand>
</feature>
<dbReference type="Pfam" id="PF04879">
    <property type="entry name" value="Molybdop_Fe4S4"/>
    <property type="match status" value="1"/>
</dbReference>
<feature type="binding site" evidence="15">
    <location>
        <begin position="264"/>
        <end position="266"/>
    </location>
    <ligand>
        <name>Mo-bis(molybdopterin guanine dinucleotide)</name>
        <dbReference type="ChEBI" id="CHEBI:60539"/>
    </ligand>
</feature>
<dbReference type="PANTHER" id="PTHR43105:SF11">
    <property type="entry name" value="PERIPLASMIC NITRATE REDUCTASE"/>
    <property type="match status" value="1"/>
</dbReference>
<dbReference type="InterPro" id="IPR041957">
    <property type="entry name" value="CT_Nitrate-R-NapA-like"/>
</dbReference>
<dbReference type="NCBIfam" id="TIGR01706">
    <property type="entry name" value="NAPA"/>
    <property type="match status" value="1"/>
</dbReference>
<dbReference type="PANTHER" id="PTHR43105">
    <property type="entry name" value="RESPIRATORY NITRATE REDUCTASE"/>
    <property type="match status" value="1"/>
</dbReference>
<feature type="binding site" evidence="15">
    <location>
        <position position="379"/>
    </location>
    <ligand>
        <name>Mo-bis(molybdopterin guanine dinucleotide)</name>
        <dbReference type="ChEBI" id="CHEBI:60539"/>
    </ligand>
</feature>
<keyword evidence="5 15" id="KW-0479">Metal-binding</keyword>
<dbReference type="GO" id="GO:0042128">
    <property type="term" value="P:nitrate assimilation"/>
    <property type="evidence" value="ECO:0007669"/>
    <property type="project" value="UniProtKB-UniRule"/>
</dbReference>
<dbReference type="GO" id="GO:0043546">
    <property type="term" value="F:molybdopterin cofactor binding"/>
    <property type="evidence" value="ECO:0007669"/>
    <property type="project" value="InterPro"/>
</dbReference>
<keyword evidence="3 15" id="KW-0004">4Fe-4S</keyword>
<dbReference type="GO" id="GO:0006777">
    <property type="term" value="P:Mo-molybdopterin cofactor biosynthetic process"/>
    <property type="evidence" value="ECO:0007669"/>
    <property type="project" value="UniProtKB-UniRule"/>
</dbReference>
<evidence type="ECO:0000256" key="8">
    <source>
        <dbReference type="ARBA" id="ARBA00022982"/>
    </source>
</evidence>
<evidence type="ECO:0000256" key="3">
    <source>
        <dbReference type="ARBA" id="ARBA00022485"/>
    </source>
</evidence>
<feature type="binding site" evidence="15">
    <location>
        <begin position="721"/>
        <end position="730"/>
    </location>
    <ligand>
        <name>Mo-bis(molybdopterin guanine dinucleotide)</name>
        <dbReference type="ChEBI" id="CHEBI:60539"/>
    </ligand>
</feature>
<dbReference type="SUPFAM" id="SSF50692">
    <property type="entry name" value="ADC-like"/>
    <property type="match status" value="1"/>
</dbReference>
<keyword evidence="4 15" id="KW-0500">Molybdenum</keyword>
<feature type="binding site" evidence="15">
    <location>
        <position position="152"/>
    </location>
    <ligand>
        <name>Mo-bis(molybdopterin guanine dinucleotide)</name>
        <dbReference type="ChEBI" id="CHEBI:60539"/>
    </ligand>
</feature>
<evidence type="ECO:0000256" key="15">
    <source>
        <dbReference type="HAMAP-Rule" id="MF_01630"/>
    </source>
</evidence>
<protein>
    <recommendedName>
        <fullName evidence="15">Periplasmic nitrate reductase</fullName>
        <ecNumber evidence="15">1.9.6.1</ecNumber>
    </recommendedName>
</protein>
<dbReference type="GO" id="GO:0045333">
    <property type="term" value="P:cellular respiration"/>
    <property type="evidence" value="ECO:0007669"/>
    <property type="project" value="UniProtKB-ARBA"/>
</dbReference>
<feature type="binding site" evidence="15">
    <location>
        <position position="51"/>
    </location>
    <ligand>
        <name>[4Fe-4S] cluster</name>
        <dbReference type="ChEBI" id="CHEBI:49883"/>
    </ligand>
</feature>
<evidence type="ECO:0000256" key="6">
    <source>
        <dbReference type="ARBA" id="ARBA00022729"/>
    </source>
</evidence>
<keyword evidence="8 15" id="KW-0249">Electron transport</keyword>
<comment type="cofactor">
    <cofactor evidence="15">
        <name>[4Fe-4S] cluster</name>
        <dbReference type="ChEBI" id="CHEBI:49883"/>
    </cofactor>
    <text evidence="15">Binds 1 [4Fe-4S] cluster.</text>
</comment>
<dbReference type="GO" id="GO:0051539">
    <property type="term" value="F:4 iron, 4 sulfur cluster binding"/>
    <property type="evidence" value="ECO:0007669"/>
    <property type="project" value="UniProtKB-KW"/>
</dbReference>
<comment type="subunit">
    <text evidence="15">Component of the periplasmic nitrate reductase NapAB complex composed of NapA and NapB.</text>
</comment>
<keyword evidence="6 15" id="KW-0732">Signal</keyword>
<dbReference type="GO" id="GO:0050140">
    <property type="term" value="F:nitrate reductase (cytochrome) activity"/>
    <property type="evidence" value="ECO:0007669"/>
    <property type="project" value="UniProtKB-EC"/>
</dbReference>
<feature type="binding site" evidence="15">
    <location>
        <position position="485"/>
    </location>
    <ligand>
        <name>Mo-bis(molybdopterin guanine dinucleotide)</name>
        <dbReference type="ChEBI" id="CHEBI:60539"/>
    </ligand>
</feature>
<dbReference type="PROSITE" id="PS00551">
    <property type="entry name" value="MOLYBDOPTERIN_PROK_1"/>
    <property type="match status" value="1"/>
</dbReference>
<comment type="catalytic activity">
    <reaction evidence="13 15">
        <text>2 Fe(II)-[cytochrome] + nitrate + 2 H(+) = 2 Fe(III)-[cytochrome] + nitrite + H2O</text>
        <dbReference type="Rhea" id="RHEA:12909"/>
        <dbReference type="Rhea" id="RHEA-COMP:11777"/>
        <dbReference type="Rhea" id="RHEA-COMP:11778"/>
        <dbReference type="ChEBI" id="CHEBI:15377"/>
        <dbReference type="ChEBI" id="CHEBI:15378"/>
        <dbReference type="ChEBI" id="CHEBI:16301"/>
        <dbReference type="ChEBI" id="CHEBI:17632"/>
        <dbReference type="ChEBI" id="CHEBI:29033"/>
        <dbReference type="ChEBI" id="CHEBI:29034"/>
        <dbReference type="EC" id="1.9.6.1"/>
    </reaction>
</comment>
<dbReference type="Gene3D" id="3.30.200.210">
    <property type="match status" value="1"/>
</dbReference>
<accession>A0A0X8NX36</accession>
<feature type="binding site" evidence="15">
    <location>
        <position position="83"/>
    </location>
    <ligand>
        <name>[4Fe-4S] cluster</name>
        <dbReference type="ChEBI" id="CHEBI:49883"/>
    </ligand>
</feature>
<feature type="binding site" evidence="15">
    <location>
        <begin position="511"/>
        <end position="512"/>
    </location>
    <ligand>
        <name>Mo-bis(molybdopterin guanine dinucleotide)</name>
        <dbReference type="ChEBI" id="CHEBI:60539"/>
    </ligand>
</feature>
<dbReference type="GO" id="GO:0009055">
    <property type="term" value="F:electron transfer activity"/>
    <property type="evidence" value="ECO:0007669"/>
    <property type="project" value="UniProtKB-UniRule"/>
</dbReference>
<keyword evidence="11 15" id="KW-0411">Iron-sulfur</keyword>
<gene>
    <name evidence="15" type="primary">napA</name>
    <name evidence="17" type="ORF">AL504_07430</name>
</gene>
<evidence type="ECO:0000256" key="1">
    <source>
        <dbReference type="ARBA" id="ARBA00008747"/>
    </source>
</evidence>
<dbReference type="InterPro" id="IPR010051">
    <property type="entry name" value="Periplasm_NO3_reductase_lsu"/>
</dbReference>
<comment type="function">
    <text evidence="14 15">Catalytic subunit of the periplasmic nitrate reductase complex NapAB. Receives electrons from NapB and catalyzes the reduction of nitrate to nitrite.</text>
</comment>
<dbReference type="SMART" id="SM00926">
    <property type="entry name" value="Molybdop_Fe4S4"/>
    <property type="match status" value="1"/>
</dbReference>
<evidence type="ECO:0000256" key="9">
    <source>
        <dbReference type="ARBA" id="ARBA00023002"/>
    </source>
</evidence>
<comment type="PTM">
    <text evidence="15">Predicted to be exported by the Tat system. The position of the signal peptide cleavage has not been experimentally proven.</text>
</comment>
<dbReference type="InterPro" id="IPR019546">
    <property type="entry name" value="TAT_signal_bac_arc"/>
</dbReference>
<feature type="binding site" evidence="15">
    <location>
        <position position="797"/>
    </location>
    <ligand>
        <name>substrate</name>
    </ligand>
</feature>
<dbReference type="HAMAP" id="MF_01630">
    <property type="entry name" value="Nitrate_reduct_NapA"/>
    <property type="match status" value="1"/>
</dbReference>
<evidence type="ECO:0000256" key="13">
    <source>
        <dbReference type="ARBA" id="ARBA00052176"/>
    </source>
</evidence>
<dbReference type="PROSITE" id="PS51318">
    <property type="entry name" value="TAT"/>
    <property type="match status" value="1"/>
</dbReference>
<feature type="binding site" evidence="15">
    <location>
        <position position="561"/>
    </location>
    <ligand>
        <name>Mo-bis(molybdopterin guanine dinucleotide)</name>
        <dbReference type="ChEBI" id="CHEBI:60539"/>
    </ligand>
</feature>
<dbReference type="InterPro" id="IPR006656">
    <property type="entry name" value="Mopterin_OxRdtase"/>
</dbReference>
<dbReference type="InterPro" id="IPR006657">
    <property type="entry name" value="MoPterin_dinucl-bd_dom"/>
</dbReference>